<dbReference type="Gene3D" id="1.10.10.10">
    <property type="entry name" value="Winged helix-like DNA-binding domain superfamily/Winged helix DNA-binding domain"/>
    <property type="match status" value="1"/>
</dbReference>
<dbReference type="CDD" id="cd00223">
    <property type="entry name" value="TOPRIM_TopoIIB_SPO"/>
    <property type="match status" value="1"/>
</dbReference>
<dbReference type="PRINTS" id="PR01550">
    <property type="entry name" value="TOP6AFAMILY"/>
</dbReference>
<reference evidence="15 16" key="1">
    <citation type="submission" date="2024-08" db="EMBL/GenBank/DDBJ databases">
        <authorList>
            <person name="Will J Nash"/>
            <person name="Angela Man"/>
            <person name="Seanna McTaggart"/>
            <person name="Kendall Baker"/>
            <person name="Tom Barker"/>
            <person name="Leah Catchpole"/>
            <person name="Alex Durrant"/>
            <person name="Karim Gharbi"/>
            <person name="Naomi Irish"/>
            <person name="Gemy Kaithakottil"/>
            <person name="Debby Ku"/>
            <person name="Aaliyah Providence"/>
            <person name="Felix Shaw"/>
            <person name="David Swarbreck"/>
            <person name="Chris Watkins"/>
            <person name="Ann M. McCartney"/>
            <person name="Giulio Formenti"/>
            <person name="Alice Mouton"/>
            <person name="Noel Vella"/>
            <person name="Bjorn M von Reumont"/>
            <person name="Adriana Vella"/>
            <person name="Wilfried Haerty"/>
        </authorList>
    </citation>
    <scope>NUCLEOTIDE SEQUENCE [LARGE SCALE GENOMIC DNA]</scope>
</reference>
<comment type="caution">
    <text evidence="15">The sequence shown here is derived from an EMBL/GenBank/DDBJ whole genome shotgun (WGS) entry which is preliminary data.</text>
</comment>
<keyword evidence="16" id="KW-1185">Reference proteome</keyword>
<dbReference type="InterPro" id="IPR002815">
    <property type="entry name" value="Spo11/TopoVI_A"/>
</dbReference>
<sequence length="394" mass="44421">MNRVMNTGEFKINVGETQDIEEQKIDISVSDKAELRKQLITRMENITLIIIQQICSGRLPQISYCLSQNFTSFDTQVREEDDFEVQFFKELGPDRVINETVTNFANKRSKDKFALIMTVMASAHRLLITNTTITRRSLYYDLKNDRTWNLAPEQRHLDQAVNHVANLLSCAPWELNLLATSKGLVAGELTLTLINDRIIDCTIPGGTLIPHIMSNVTSIRARAKMVLIVEKDAIFQKLLEDDCTSSLNCILVTGKGYPDVATRMLVKLLSEKLELPIYIIVDADPFGVDIMCVYRFGSSALSKEKESLACPNVRWLGVHPSELIALGVNTISLTEFDLSKLVALENRAYMTGAIIKELEIMKNGKAEIENVSSFSRKFLIDTYLPCKLKGDNYI</sequence>
<evidence type="ECO:0000259" key="14">
    <source>
        <dbReference type="Pfam" id="PF21180"/>
    </source>
</evidence>
<dbReference type="Gene3D" id="3.40.1360.10">
    <property type="match status" value="1"/>
</dbReference>
<evidence type="ECO:0000256" key="8">
    <source>
        <dbReference type="ARBA" id="ARBA00023029"/>
    </source>
</evidence>
<evidence type="ECO:0000313" key="15">
    <source>
        <dbReference type="EMBL" id="CAL7935401.1"/>
    </source>
</evidence>
<keyword evidence="7" id="KW-0460">Magnesium</keyword>
<keyword evidence="8 12" id="KW-0799">Topoisomerase</keyword>
<accession>A0ABP1N6X4</accession>
<evidence type="ECO:0000256" key="10">
    <source>
        <dbReference type="ARBA" id="ARBA00023235"/>
    </source>
</evidence>
<feature type="domain" description="Spo11/DNA topoisomerase VI subunit A N-terminal" evidence="13">
    <location>
        <begin position="112"/>
        <end position="176"/>
    </location>
</feature>
<dbReference type="InterPro" id="IPR013049">
    <property type="entry name" value="Spo11/TopoVI_A_N"/>
</dbReference>
<dbReference type="EMBL" id="CAXAJV020001283">
    <property type="protein sequence ID" value="CAL7935401.1"/>
    <property type="molecule type" value="Genomic_DNA"/>
</dbReference>
<evidence type="ECO:0000256" key="4">
    <source>
        <dbReference type="ARBA" id="ARBA00006559"/>
    </source>
</evidence>
<evidence type="ECO:0000256" key="9">
    <source>
        <dbReference type="ARBA" id="ARBA00023125"/>
    </source>
</evidence>
<dbReference type="SUPFAM" id="SSF56726">
    <property type="entry name" value="DNA topoisomerase IV, alpha subunit"/>
    <property type="match status" value="1"/>
</dbReference>
<proteinExistence type="inferred from homology"/>
<evidence type="ECO:0000256" key="2">
    <source>
        <dbReference type="ARBA" id="ARBA00001946"/>
    </source>
</evidence>
<dbReference type="PANTHER" id="PTHR10848">
    <property type="entry name" value="MEIOTIC RECOMBINATION PROTEIN SPO11"/>
    <property type="match status" value="1"/>
</dbReference>
<keyword evidence="11" id="KW-0539">Nucleus</keyword>
<evidence type="ECO:0000313" key="16">
    <source>
        <dbReference type="Proteomes" id="UP001642520"/>
    </source>
</evidence>
<protein>
    <recommendedName>
        <fullName evidence="5">DNA topoisomerase (ATP-hydrolyzing)</fullName>
        <ecNumber evidence="5">5.6.2.2</ecNumber>
    </recommendedName>
</protein>
<dbReference type="InterPro" id="IPR034136">
    <property type="entry name" value="TOPRIM_Topo6A/Spo11"/>
</dbReference>
<evidence type="ECO:0000256" key="5">
    <source>
        <dbReference type="ARBA" id="ARBA00012895"/>
    </source>
</evidence>
<comment type="cofactor">
    <cofactor evidence="2">
        <name>Mg(2+)</name>
        <dbReference type="ChEBI" id="CHEBI:18420"/>
    </cofactor>
</comment>
<dbReference type="InterPro" id="IPR036388">
    <property type="entry name" value="WH-like_DNA-bd_sf"/>
</dbReference>
<dbReference type="PANTHER" id="PTHR10848:SF0">
    <property type="entry name" value="MEIOTIC RECOMBINATION PROTEIN SPO11"/>
    <property type="match status" value="1"/>
</dbReference>
<evidence type="ECO:0000256" key="3">
    <source>
        <dbReference type="ARBA" id="ARBA00004123"/>
    </source>
</evidence>
<name>A0ABP1N6X4_XYLVO</name>
<keyword evidence="9 12" id="KW-0238">DNA-binding</keyword>
<keyword evidence="6" id="KW-0479">Metal-binding</keyword>
<evidence type="ECO:0000256" key="6">
    <source>
        <dbReference type="ARBA" id="ARBA00022723"/>
    </source>
</evidence>
<evidence type="ECO:0000256" key="11">
    <source>
        <dbReference type="ARBA" id="ARBA00023242"/>
    </source>
</evidence>
<feature type="active site" description="O-(5'-phospho-DNA)-tyrosine intermediate" evidence="12">
    <location>
        <position position="140"/>
    </location>
</feature>
<evidence type="ECO:0000256" key="7">
    <source>
        <dbReference type="ARBA" id="ARBA00022842"/>
    </source>
</evidence>
<gene>
    <name evidence="15" type="ORF">XYLVIOL_LOCUS1569</name>
</gene>
<dbReference type="EC" id="5.6.2.2" evidence="5"/>
<evidence type="ECO:0000256" key="1">
    <source>
        <dbReference type="ARBA" id="ARBA00000185"/>
    </source>
</evidence>
<keyword evidence="10 12" id="KW-0413">Isomerase</keyword>
<dbReference type="InterPro" id="IPR013048">
    <property type="entry name" value="Meiotic_Spo11"/>
</dbReference>
<dbReference type="Pfam" id="PF21180">
    <property type="entry name" value="TOP6A-Spo11_Toprim"/>
    <property type="match status" value="1"/>
</dbReference>
<feature type="domain" description="Topoisomerase 6 subunit A/Spo11 TOPRIM" evidence="14">
    <location>
        <begin position="225"/>
        <end position="388"/>
    </location>
</feature>
<comment type="subcellular location">
    <subcellularLocation>
        <location evidence="3">Nucleus</location>
    </subcellularLocation>
</comment>
<dbReference type="Pfam" id="PF04406">
    <property type="entry name" value="TP6A_N"/>
    <property type="match status" value="1"/>
</dbReference>
<dbReference type="InterPro" id="IPR036078">
    <property type="entry name" value="Spo11/TopoVI_A_sf"/>
</dbReference>
<comment type="similarity">
    <text evidence="4 12">Belongs to the TOP6A family.</text>
</comment>
<dbReference type="Proteomes" id="UP001642520">
    <property type="component" value="Unassembled WGS sequence"/>
</dbReference>
<dbReference type="PROSITE" id="PS52041">
    <property type="entry name" value="TOPO_IIB"/>
    <property type="match status" value="1"/>
</dbReference>
<comment type="catalytic activity">
    <reaction evidence="1 12">
        <text>ATP-dependent breakage, passage and rejoining of double-stranded DNA.</text>
        <dbReference type="EC" id="5.6.2.2"/>
    </reaction>
</comment>
<organism evidence="15 16">
    <name type="scientific">Xylocopa violacea</name>
    <name type="common">Violet carpenter bee</name>
    <name type="synonym">Apis violacea</name>
    <dbReference type="NCBI Taxonomy" id="135666"/>
    <lineage>
        <taxon>Eukaryota</taxon>
        <taxon>Metazoa</taxon>
        <taxon>Ecdysozoa</taxon>
        <taxon>Arthropoda</taxon>
        <taxon>Hexapoda</taxon>
        <taxon>Insecta</taxon>
        <taxon>Pterygota</taxon>
        <taxon>Neoptera</taxon>
        <taxon>Endopterygota</taxon>
        <taxon>Hymenoptera</taxon>
        <taxon>Apocrita</taxon>
        <taxon>Aculeata</taxon>
        <taxon>Apoidea</taxon>
        <taxon>Anthophila</taxon>
        <taxon>Apidae</taxon>
        <taxon>Xylocopa</taxon>
        <taxon>Xylocopa</taxon>
    </lineage>
</organism>
<dbReference type="PRINTS" id="PR01551">
    <property type="entry name" value="SPO11HOMOLOG"/>
</dbReference>
<evidence type="ECO:0000256" key="12">
    <source>
        <dbReference type="PROSITE-ProRule" id="PRU01385"/>
    </source>
</evidence>
<evidence type="ECO:0000259" key="13">
    <source>
        <dbReference type="Pfam" id="PF04406"/>
    </source>
</evidence>